<evidence type="ECO:0000256" key="4">
    <source>
        <dbReference type="ARBA" id="ARBA00038223"/>
    </source>
</evidence>
<keyword evidence="3" id="KW-1015">Disulfide bond</keyword>
<keyword evidence="2" id="KW-0963">Cytoplasm</keyword>
<dbReference type="PANTHER" id="PTHR21107">
    <property type="entry name" value="CYTOCHROME C OXIDASE ASSEMBLY PROTEIN COX19"/>
    <property type="match status" value="1"/>
</dbReference>
<protein>
    <recommendedName>
        <fullName evidence="8">Cytochrome c oxidase assembly protein COX19</fullName>
    </recommendedName>
</protein>
<dbReference type="EMBL" id="JBAMIC010000002">
    <property type="protein sequence ID" value="KAK7111965.1"/>
    <property type="molecule type" value="Genomic_DNA"/>
</dbReference>
<dbReference type="InterPro" id="IPR051383">
    <property type="entry name" value="COX19"/>
</dbReference>
<dbReference type="Proteomes" id="UP001374579">
    <property type="component" value="Unassembled WGS sequence"/>
</dbReference>
<evidence type="ECO:0000256" key="1">
    <source>
        <dbReference type="ARBA" id="ARBA00004496"/>
    </source>
</evidence>
<evidence type="ECO:0000256" key="2">
    <source>
        <dbReference type="ARBA" id="ARBA00022490"/>
    </source>
</evidence>
<dbReference type="AlphaFoldDB" id="A0AAN9GME7"/>
<organism evidence="6 7">
    <name type="scientific">Littorina saxatilis</name>
    <dbReference type="NCBI Taxonomy" id="31220"/>
    <lineage>
        <taxon>Eukaryota</taxon>
        <taxon>Metazoa</taxon>
        <taxon>Spiralia</taxon>
        <taxon>Lophotrochozoa</taxon>
        <taxon>Mollusca</taxon>
        <taxon>Gastropoda</taxon>
        <taxon>Caenogastropoda</taxon>
        <taxon>Littorinimorpha</taxon>
        <taxon>Littorinoidea</taxon>
        <taxon>Littorinidae</taxon>
        <taxon>Littorina</taxon>
    </lineage>
</organism>
<dbReference type="PANTHER" id="PTHR21107:SF2">
    <property type="entry name" value="CYTOCHROME C OXIDASE ASSEMBLY PROTEIN COX19"/>
    <property type="match status" value="1"/>
</dbReference>
<keyword evidence="7" id="KW-1185">Reference proteome</keyword>
<feature type="region of interest" description="Disordered" evidence="5">
    <location>
        <begin position="1"/>
        <end position="25"/>
    </location>
</feature>
<reference evidence="6 7" key="1">
    <citation type="submission" date="2024-02" db="EMBL/GenBank/DDBJ databases">
        <title>Chromosome-scale genome assembly of the rough periwinkle Littorina saxatilis.</title>
        <authorList>
            <person name="De Jode A."/>
            <person name="Faria R."/>
            <person name="Formenti G."/>
            <person name="Sims Y."/>
            <person name="Smith T.P."/>
            <person name="Tracey A."/>
            <person name="Wood J.M.D."/>
            <person name="Zagrodzka Z.B."/>
            <person name="Johannesson K."/>
            <person name="Butlin R.K."/>
            <person name="Leder E.H."/>
        </authorList>
    </citation>
    <scope>NUCLEOTIDE SEQUENCE [LARGE SCALE GENOMIC DNA]</scope>
    <source>
        <strain evidence="6">Snail1</strain>
        <tissue evidence="6">Muscle</tissue>
    </source>
</reference>
<evidence type="ECO:0000313" key="7">
    <source>
        <dbReference type="Proteomes" id="UP001374579"/>
    </source>
</evidence>
<evidence type="ECO:0000256" key="5">
    <source>
        <dbReference type="SAM" id="MobiDB-lite"/>
    </source>
</evidence>
<feature type="compositionally biased region" description="Polar residues" evidence="5">
    <location>
        <begin position="1"/>
        <end position="11"/>
    </location>
</feature>
<gene>
    <name evidence="6" type="ORF">V1264_011502</name>
</gene>
<dbReference type="GO" id="GO:0005758">
    <property type="term" value="C:mitochondrial intermembrane space"/>
    <property type="evidence" value="ECO:0007669"/>
    <property type="project" value="TreeGrafter"/>
</dbReference>
<dbReference type="PROSITE" id="PS51808">
    <property type="entry name" value="CHCH"/>
    <property type="match status" value="1"/>
</dbReference>
<comment type="subcellular location">
    <subcellularLocation>
        <location evidence="1">Cytoplasm</location>
    </subcellularLocation>
</comment>
<proteinExistence type="inferred from homology"/>
<accession>A0AAN9GME7</accession>
<evidence type="ECO:0000313" key="6">
    <source>
        <dbReference type="EMBL" id="KAK7111965.1"/>
    </source>
</evidence>
<evidence type="ECO:0000256" key="3">
    <source>
        <dbReference type="ARBA" id="ARBA00023157"/>
    </source>
</evidence>
<comment type="similarity">
    <text evidence="4">Belongs to the COX19 family.</text>
</comment>
<evidence type="ECO:0008006" key="8">
    <source>
        <dbReference type="Google" id="ProtNLM"/>
    </source>
</evidence>
<dbReference type="GO" id="GO:0033617">
    <property type="term" value="P:mitochondrial respiratory chain complex IV assembly"/>
    <property type="evidence" value="ECO:0007669"/>
    <property type="project" value="TreeGrafter"/>
</dbReference>
<sequence>MATQMTFQSRGSGVKPPEKGSFPLDHDGECKAFMTKYMRCLRGNMKENTKCRQESMDYLNCRMEKNLMLKEDWKKLGYSDMVKDQDSTSTTSSNKAE</sequence>
<name>A0AAN9GME7_9CAEN</name>
<comment type="caution">
    <text evidence="6">The sequence shown here is derived from an EMBL/GenBank/DDBJ whole genome shotgun (WGS) entry which is preliminary data.</text>
</comment>